<dbReference type="SUPFAM" id="SSF55287">
    <property type="entry name" value="RPB5-like RNA polymerase subunit"/>
    <property type="match status" value="1"/>
</dbReference>
<organism evidence="3 4">
    <name type="scientific">Ensete ventricosum</name>
    <name type="common">Abyssinian banana</name>
    <name type="synonym">Musa ensete</name>
    <dbReference type="NCBI Taxonomy" id="4639"/>
    <lineage>
        <taxon>Eukaryota</taxon>
        <taxon>Viridiplantae</taxon>
        <taxon>Streptophyta</taxon>
        <taxon>Embryophyta</taxon>
        <taxon>Tracheophyta</taxon>
        <taxon>Spermatophyta</taxon>
        <taxon>Magnoliopsida</taxon>
        <taxon>Liliopsida</taxon>
        <taxon>Zingiberales</taxon>
        <taxon>Musaceae</taxon>
        <taxon>Ensete</taxon>
    </lineage>
</organism>
<keyword evidence="1" id="KW-0812">Transmembrane</keyword>
<dbReference type="GO" id="GO:0006366">
    <property type="term" value="P:transcription by RNA polymerase II"/>
    <property type="evidence" value="ECO:0007669"/>
    <property type="project" value="TreeGrafter"/>
</dbReference>
<dbReference type="GO" id="GO:0006362">
    <property type="term" value="P:transcription elongation by RNA polymerase I"/>
    <property type="evidence" value="ECO:0007669"/>
    <property type="project" value="TreeGrafter"/>
</dbReference>
<dbReference type="GO" id="GO:0003677">
    <property type="term" value="F:DNA binding"/>
    <property type="evidence" value="ECO:0007669"/>
    <property type="project" value="InterPro"/>
</dbReference>
<dbReference type="InterPro" id="IPR014381">
    <property type="entry name" value="Arch_Rpo5/euc_Rpb5"/>
</dbReference>
<proteinExistence type="predicted"/>
<dbReference type="PANTHER" id="PTHR10535:SF2">
    <property type="entry name" value="DNA-DIRECTED RNA POLYMERASE V SUBUNIT 5A"/>
    <property type="match status" value="1"/>
</dbReference>
<dbReference type="EMBL" id="AMZH03000349">
    <property type="protein sequence ID" value="RRT84199.1"/>
    <property type="molecule type" value="Genomic_DNA"/>
</dbReference>
<dbReference type="InterPro" id="IPR035913">
    <property type="entry name" value="RPB5-like_sf"/>
</dbReference>
<dbReference type="AlphaFoldDB" id="A0A427B6T6"/>
<keyword evidence="1" id="KW-0472">Membrane</keyword>
<dbReference type="Pfam" id="PF01191">
    <property type="entry name" value="RNA_pol_Rpb5_C"/>
    <property type="match status" value="1"/>
</dbReference>
<comment type="caution">
    <text evidence="3">The sequence shown here is derived from an EMBL/GenBank/DDBJ whole genome shotgun (WGS) entry which is preliminary data.</text>
</comment>
<dbReference type="GO" id="GO:0042797">
    <property type="term" value="P:tRNA transcription by RNA polymerase III"/>
    <property type="evidence" value="ECO:0007669"/>
    <property type="project" value="TreeGrafter"/>
</dbReference>
<dbReference type="Gene3D" id="3.90.940.20">
    <property type="entry name" value="RPB5-like RNA polymerase subunit"/>
    <property type="match status" value="1"/>
</dbReference>
<protein>
    <recommendedName>
        <fullName evidence="2">RNA polymerase subunit H/Rpb5 C-terminal domain-containing protein</fullName>
    </recommendedName>
</protein>
<reference evidence="3 4" key="1">
    <citation type="journal article" date="2014" name="Agronomy (Basel)">
        <title>A Draft Genome Sequence for Ensete ventricosum, the Drought-Tolerant Tree Against Hunger.</title>
        <authorList>
            <person name="Harrison J."/>
            <person name="Moore K.A."/>
            <person name="Paszkiewicz K."/>
            <person name="Jones T."/>
            <person name="Grant M."/>
            <person name="Ambacheew D."/>
            <person name="Muzemil S."/>
            <person name="Studholme D.J."/>
        </authorList>
    </citation>
    <scope>NUCLEOTIDE SEQUENCE [LARGE SCALE GENOMIC DNA]</scope>
</reference>
<dbReference type="PANTHER" id="PTHR10535">
    <property type="entry name" value="DNA-DIRECTED RNA POLYMERASES I, II, AND III SUBUNIT RPABC1"/>
    <property type="match status" value="1"/>
</dbReference>
<feature type="transmembrane region" description="Helical" evidence="1">
    <location>
        <begin position="33"/>
        <end position="51"/>
    </location>
</feature>
<evidence type="ECO:0000313" key="4">
    <source>
        <dbReference type="Proteomes" id="UP000287651"/>
    </source>
</evidence>
<keyword evidence="1" id="KW-1133">Transmembrane helix</keyword>
<evidence type="ECO:0000256" key="1">
    <source>
        <dbReference type="SAM" id="Phobius"/>
    </source>
</evidence>
<gene>
    <name evidence="3" type="ORF">B296_00000360</name>
</gene>
<feature type="domain" description="RNA polymerase subunit H/Rpb5 C-terminal" evidence="2">
    <location>
        <begin position="52"/>
        <end position="92"/>
    </location>
</feature>
<dbReference type="InterPro" id="IPR000783">
    <property type="entry name" value="RNA_pol_subH/Rpb5_C"/>
</dbReference>
<sequence>MAYASHYHIPWCWFVLALGYDQTEFVFNLWLPLYYQNSCFYFTTIVWILVLQLPRMLESDAVARYYGFEKGQVVKVTYNGELTGHHETYRCIV</sequence>
<evidence type="ECO:0000259" key="2">
    <source>
        <dbReference type="Pfam" id="PF01191"/>
    </source>
</evidence>
<accession>A0A427B6T6</accession>
<dbReference type="GO" id="GO:0003899">
    <property type="term" value="F:DNA-directed RNA polymerase activity"/>
    <property type="evidence" value="ECO:0007669"/>
    <property type="project" value="InterPro"/>
</dbReference>
<name>A0A427B6T6_ENSVE</name>
<evidence type="ECO:0000313" key="3">
    <source>
        <dbReference type="EMBL" id="RRT84199.1"/>
    </source>
</evidence>
<dbReference type="Proteomes" id="UP000287651">
    <property type="component" value="Unassembled WGS sequence"/>
</dbReference>